<dbReference type="Gene3D" id="3.20.20.80">
    <property type="entry name" value="Glycosidases"/>
    <property type="match status" value="1"/>
</dbReference>
<dbReference type="SMART" id="SM00060">
    <property type="entry name" value="FN3"/>
    <property type="match status" value="1"/>
</dbReference>
<dbReference type="CDD" id="cd00063">
    <property type="entry name" value="FN3"/>
    <property type="match status" value="1"/>
</dbReference>
<protein>
    <recommendedName>
        <fullName evidence="2">Fibronectin type-III domain-containing protein</fullName>
    </recommendedName>
</protein>
<dbReference type="SUPFAM" id="SSF51445">
    <property type="entry name" value="(Trans)glycosidases"/>
    <property type="match status" value="1"/>
</dbReference>
<name>A0A3G9JSD5_9FIRM</name>
<organism evidence="3 4">
    <name type="scientific">Intestinibaculum porci</name>
    <dbReference type="NCBI Taxonomy" id="2487118"/>
    <lineage>
        <taxon>Bacteria</taxon>
        <taxon>Bacillati</taxon>
        <taxon>Bacillota</taxon>
        <taxon>Erysipelotrichia</taxon>
        <taxon>Erysipelotrichales</taxon>
        <taxon>Erysipelotrichaceae</taxon>
        <taxon>Intestinibaculum</taxon>
    </lineage>
</organism>
<dbReference type="EMBL" id="AP019309">
    <property type="protein sequence ID" value="BBH27328.1"/>
    <property type="molecule type" value="Genomic_DNA"/>
</dbReference>
<sequence>MKKKIAYVLSLLMVFSLLSIKPIKAASNKITVSVDDTETTIQVNNCGDEGTAELYAYGANEYYTADKIRGISKDVKSTGTLVGEYDCGTNETFTRDRYDANGRDSLYDKYYLVQDDEIIKGPIYATSITPENEENIKFKQSSIKGLFNENSTNMKYAKDLGVSSITINFDLSSMLYADGKAPDSATEFTSNGQKYYFNIEAMAHYDSLVQGATSRNMNVIGIVLVSAHASMNNIPSSLRYDAGNSGSFMGTNTSNDVGRDYYIAAMEFLAQRYSQSKEQGLIQTYVIGNEVDFTPYFFDCGNLNKFMEEYSRALRLSNLAVKKYSSQIQVVAPFTHYWKGDVKKLGKENKGGALKPYDMVNWLAKYTNARGAYDWGLAPHIYGVWNTSSQMAKKDVMSKGINGNYKTSKYITFSNVEILQAYLSQSQLKYQGKLRSVYLTEAGMSSSTDTKKSRQHQAMSLAQGYYKVAHLSFIKAFNYYRLKDEPSEAKHDLRLGLIDLKGKKKLSYNAFKYIDTYKGSIYADQYLKYLSFKKNGKTSLKNFTSWKKAMTIYTSSFNWNKAWNMNKVIRSDLKSKKAGNVKSLRATRIKRNSIRIAWGKSSKTSGYEVYVNGSKRKTTSSRSYTVTGLKHKKKYILHVISYHKVGGKKYYGYSQKKIVTTR</sequence>
<dbReference type="InterPro" id="IPR003961">
    <property type="entry name" value="FN3_dom"/>
</dbReference>
<reference evidence="3 4" key="1">
    <citation type="submission" date="2018-11" db="EMBL/GenBank/DDBJ databases">
        <title>Novel Erysipelotrichaceae bacterium isolated from small intestine of a swine.</title>
        <authorList>
            <person name="Kim J.S."/>
            <person name="Choe H."/>
            <person name="Lee Y.R."/>
            <person name="Kim K.M."/>
            <person name="Park D.S."/>
        </authorList>
    </citation>
    <scope>NUCLEOTIDE SEQUENCE [LARGE SCALE GENOMIC DNA]</scope>
    <source>
        <strain evidence="3 4">SG0102</strain>
    </source>
</reference>
<dbReference type="Pfam" id="PF18989">
    <property type="entry name" value="DUF5722"/>
    <property type="match status" value="1"/>
</dbReference>
<evidence type="ECO:0000313" key="3">
    <source>
        <dbReference type="EMBL" id="BBH27328.1"/>
    </source>
</evidence>
<dbReference type="RefSeq" id="WP_125120067.1">
    <property type="nucleotide sequence ID" value="NZ_AP019309.1"/>
</dbReference>
<gene>
    <name evidence="3" type="ORF">SG0102_22620</name>
</gene>
<dbReference type="KEGG" id="ebm:SG0102_22620"/>
<evidence type="ECO:0000259" key="2">
    <source>
        <dbReference type="SMART" id="SM00060"/>
    </source>
</evidence>
<proteinExistence type="predicted"/>
<dbReference type="InterPro" id="IPR017853">
    <property type="entry name" value="GH"/>
</dbReference>
<feature type="chain" id="PRO_5017960889" description="Fibronectin type-III domain-containing protein" evidence="1">
    <location>
        <begin position="26"/>
        <end position="662"/>
    </location>
</feature>
<dbReference type="Gene3D" id="2.60.40.10">
    <property type="entry name" value="Immunoglobulins"/>
    <property type="match status" value="1"/>
</dbReference>
<dbReference type="InParanoid" id="A0A3G9JSD5"/>
<dbReference type="InterPro" id="IPR013783">
    <property type="entry name" value="Ig-like_fold"/>
</dbReference>
<dbReference type="Pfam" id="PF00041">
    <property type="entry name" value="fn3"/>
    <property type="match status" value="1"/>
</dbReference>
<dbReference type="InterPro" id="IPR036116">
    <property type="entry name" value="FN3_sf"/>
</dbReference>
<keyword evidence="1" id="KW-0732">Signal</keyword>
<keyword evidence="4" id="KW-1185">Reference proteome</keyword>
<feature type="signal peptide" evidence="1">
    <location>
        <begin position="1"/>
        <end position="25"/>
    </location>
</feature>
<dbReference type="Proteomes" id="UP000268059">
    <property type="component" value="Chromosome"/>
</dbReference>
<feature type="domain" description="Fibronectin type-III" evidence="2">
    <location>
        <begin position="578"/>
        <end position="648"/>
    </location>
</feature>
<dbReference type="OrthoDB" id="175224at2"/>
<dbReference type="InterPro" id="IPR043780">
    <property type="entry name" value="DUF5722"/>
</dbReference>
<accession>A0A3G9JSD5</accession>
<evidence type="ECO:0000256" key="1">
    <source>
        <dbReference type="SAM" id="SignalP"/>
    </source>
</evidence>
<evidence type="ECO:0000313" key="4">
    <source>
        <dbReference type="Proteomes" id="UP000268059"/>
    </source>
</evidence>
<dbReference type="SUPFAM" id="SSF49265">
    <property type="entry name" value="Fibronectin type III"/>
    <property type="match status" value="1"/>
</dbReference>
<dbReference type="AlphaFoldDB" id="A0A3G9JSD5"/>